<dbReference type="Gene3D" id="2.40.70.10">
    <property type="entry name" value="Acid Proteases"/>
    <property type="match status" value="1"/>
</dbReference>
<feature type="transmembrane region" description="Helical" evidence="1">
    <location>
        <begin position="6"/>
        <end position="26"/>
    </location>
</feature>
<dbReference type="InterPro" id="IPR021109">
    <property type="entry name" value="Peptidase_aspartic_dom_sf"/>
</dbReference>
<dbReference type="InterPro" id="IPR011969">
    <property type="entry name" value="Clan_AA_Asp_peptidase_C"/>
</dbReference>
<keyword evidence="2" id="KW-0378">Hydrolase</keyword>
<dbReference type="OrthoDB" id="7595324at2"/>
<dbReference type="RefSeq" id="WP_090611229.1">
    <property type="nucleotide sequence ID" value="NZ_CP067124.1"/>
</dbReference>
<keyword evidence="1" id="KW-0472">Membrane</keyword>
<keyword evidence="3" id="KW-1185">Reference proteome</keyword>
<dbReference type="SUPFAM" id="SSF50630">
    <property type="entry name" value="Acid proteases"/>
    <property type="match status" value="1"/>
</dbReference>
<dbReference type="Pfam" id="PF13975">
    <property type="entry name" value="gag-asp_proteas"/>
    <property type="match status" value="1"/>
</dbReference>
<dbReference type="PROSITE" id="PS00141">
    <property type="entry name" value="ASP_PROTEASE"/>
    <property type="match status" value="1"/>
</dbReference>
<dbReference type="CDD" id="cd05483">
    <property type="entry name" value="retropepsin_like_bacteria"/>
    <property type="match status" value="1"/>
</dbReference>
<evidence type="ECO:0000313" key="3">
    <source>
        <dbReference type="Proteomes" id="UP000199054"/>
    </source>
</evidence>
<dbReference type="GO" id="GO:0006508">
    <property type="term" value="P:proteolysis"/>
    <property type="evidence" value="ECO:0007669"/>
    <property type="project" value="UniProtKB-KW"/>
</dbReference>
<accession>A0A1H8GZA8</accession>
<gene>
    <name evidence="2" type="ORF">SAMN04489859_100823</name>
</gene>
<protein>
    <submittedName>
        <fullName evidence="2">Aspartyl protease family protein</fullName>
    </submittedName>
</protein>
<dbReference type="GO" id="GO:0004190">
    <property type="term" value="F:aspartic-type endopeptidase activity"/>
    <property type="evidence" value="ECO:0007669"/>
    <property type="project" value="InterPro"/>
</dbReference>
<reference evidence="2 3" key="1">
    <citation type="submission" date="2016-10" db="EMBL/GenBank/DDBJ databases">
        <authorList>
            <person name="de Groot N.N."/>
        </authorList>
    </citation>
    <scope>NUCLEOTIDE SEQUENCE [LARGE SCALE GENOMIC DNA]</scope>
    <source>
        <strain evidence="2 3">DSM 8512</strain>
    </source>
</reference>
<dbReference type="Proteomes" id="UP000199054">
    <property type="component" value="Unassembled WGS sequence"/>
</dbReference>
<evidence type="ECO:0000256" key="1">
    <source>
        <dbReference type="SAM" id="Phobius"/>
    </source>
</evidence>
<dbReference type="NCBIfam" id="TIGR02281">
    <property type="entry name" value="clan_AA_DTGA"/>
    <property type="match status" value="1"/>
</dbReference>
<sequence>MLGQDWAQLGYYILLLVVIGGAMLFELAGRGGRALRQIVLWVVIFTGAIFAANLWLDWSEPQQQVLEGGRVEIPISRDGHFHLTATLNGQQVRMVVDTGASTVALSREDAARIGIDTGQIAFVGTAMTANGRVRTAPVRINEFAIGDIVDRDVPAMVIEGGMPGSLLGMSYLRRFARVGFEGDLLVLER</sequence>
<keyword evidence="2" id="KW-0645">Protease</keyword>
<dbReference type="AlphaFoldDB" id="A0A1H8GZA8"/>
<organism evidence="2 3">
    <name type="scientific">Paracoccus alcaliphilus</name>
    <dbReference type="NCBI Taxonomy" id="34002"/>
    <lineage>
        <taxon>Bacteria</taxon>
        <taxon>Pseudomonadati</taxon>
        <taxon>Pseudomonadota</taxon>
        <taxon>Alphaproteobacteria</taxon>
        <taxon>Rhodobacterales</taxon>
        <taxon>Paracoccaceae</taxon>
        <taxon>Paracoccus</taxon>
    </lineage>
</organism>
<keyword evidence="1" id="KW-1133">Transmembrane helix</keyword>
<keyword evidence="1" id="KW-0812">Transmembrane</keyword>
<proteinExistence type="predicted"/>
<dbReference type="InterPro" id="IPR001969">
    <property type="entry name" value="Aspartic_peptidase_AS"/>
</dbReference>
<name>A0A1H8GZA8_9RHOB</name>
<feature type="transmembrane region" description="Helical" evidence="1">
    <location>
        <begin position="38"/>
        <end position="56"/>
    </location>
</feature>
<dbReference type="InterPro" id="IPR034122">
    <property type="entry name" value="Retropepsin-like_bacterial"/>
</dbReference>
<dbReference type="STRING" id="34002.SAMN04489859_100823"/>
<evidence type="ECO:0000313" key="2">
    <source>
        <dbReference type="EMBL" id="SEN49089.1"/>
    </source>
</evidence>
<dbReference type="EMBL" id="FODE01000008">
    <property type="protein sequence ID" value="SEN49089.1"/>
    <property type="molecule type" value="Genomic_DNA"/>
</dbReference>